<proteinExistence type="inferred from homology"/>
<accession>A0A913Y0T7</accession>
<evidence type="ECO:0000256" key="3">
    <source>
        <dbReference type="ARBA" id="ARBA00023706"/>
    </source>
</evidence>
<comment type="catalytic activity">
    <reaction evidence="3">
        <text>a 1,2-diacyl-sn-glycero-3-phosphate(in) = a 1,2-diacyl-sn-glycero-3-phosphate(out)</text>
        <dbReference type="Rhea" id="RHEA:36435"/>
        <dbReference type="ChEBI" id="CHEBI:58608"/>
    </reaction>
</comment>
<dbReference type="GO" id="GO:0005758">
    <property type="term" value="C:mitochondrial intermembrane space"/>
    <property type="evidence" value="ECO:0007669"/>
    <property type="project" value="TreeGrafter"/>
</dbReference>
<evidence type="ECO:0000313" key="5">
    <source>
        <dbReference type="Proteomes" id="UP000887567"/>
    </source>
</evidence>
<dbReference type="InterPro" id="IPR007918">
    <property type="entry name" value="MDM35_apoptosis"/>
</dbReference>
<evidence type="ECO:0000313" key="4">
    <source>
        <dbReference type="EnsemblMetazoa" id="XP_020912283.1"/>
    </source>
</evidence>
<dbReference type="GO" id="GO:1990050">
    <property type="term" value="F:phosphatidic acid transfer activity"/>
    <property type="evidence" value="ECO:0007669"/>
    <property type="project" value="TreeGrafter"/>
</dbReference>
<sequence>MNSVGKECNDLKKEYDSCFNTWYTDHFLKGDIYNDPCKDLFKSYKTCVMKAIKEKNINIEELNKDVLGTEEEKQSPPSS</sequence>
<comment type="similarity">
    <text evidence="1">Belongs to the TRIAP1/MDM35 family.</text>
</comment>
<dbReference type="RefSeq" id="XP_020912283.1">
    <property type="nucleotide sequence ID" value="XM_021056624.2"/>
</dbReference>
<dbReference type="GO" id="GO:0045332">
    <property type="term" value="P:phospholipid translocation"/>
    <property type="evidence" value="ECO:0007669"/>
    <property type="project" value="TreeGrafter"/>
</dbReference>
<dbReference type="GO" id="GO:0005634">
    <property type="term" value="C:nucleus"/>
    <property type="evidence" value="ECO:0007669"/>
    <property type="project" value="TreeGrafter"/>
</dbReference>
<evidence type="ECO:0000256" key="2">
    <source>
        <dbReference type="ARBA" id="ARBA00023157"/>
    </source>
</evidence>
<keyword evidence="5" id="KW-1185">Reference proteome</keyword>
<dbReference type="GeneID" id="110250028"/>
<dbReference type="OrthoDB" id="19091at2759"/>
<dbReference type="Pfam" id="PF05254">
    <property type="entry name" value="UPF0203"/>
    <property type="match status" value="1"/>
</dbReference>
<evidence type="ECO:0000256" key="1">
    <source>
        <dbReference type="ARBA" id="ARBA00006196"/>
    </source>
</evidence>
<dbReference type="AlphaFoldDB" id="A0A913Y0T7"/>
<dbReference type="PANTHER" id="PTHR46403">
    <property type="entry name" value="TP53-REGULATED INHIBITOR OF APOPTOSIS 1"/>
    <property type="match status" value="1"/>
</dbReference>
<dbReference type="GO" id="GO:0005829">
    <property type="term" value="C:cytosol"/>
    <property type="evidence" value="ECO:0007669"/>
    <property type="project" value="TreeGrafter"/>
</dbReference>
<dbReference type="OMA" id="KKYDDCF"/>
<dbReference type="PROSITE" id="PS51808">
    <property type="entry name" value="CHCH"/>
    <property type="match status" value="1"/>
</dbReference>
<reference evidence="4" key="1">
    <citation type="submission" date="2022-11" db="UniProtKB">
        <authorList>
            <consortium name="EnsemblMetazoa"/>
        </authorList>
    </citation>
    <scope>IDENTIFICATION</scope>
</reference>
<protein>
    <submittedName>
        <fullName evidence="4">Uncharacterized protein</fullName>
    </submittedName>
</protein>
<name>A0A913Y0T7_EXADI</name>
<organism evidence="4 5">
    <name type="scientific">Exaiptasia diaphana</name>
    <name type="common">Tropical sea anemone</name>
    <name type="synonym">Aiptasia pulchella</name>
    <dbReference type="NCBI Taxonomy" id="2652724"/>
    <lineage>
        <taxon>Eukaryota</taxon>
        <taxon>Metazoa</taxon>
        <taxon>Cnidaria</taxon>
        <taxon>Anthozoa</taxon>
        <taxon>Hexacorallia</taxon>
        <taxon>Actiniaria</taxon>
        <taxon>Aiptasiidae</taxon>
        <taxon>Exaiptasia</taxon>
    </lineage>
</organism>
<dbReference type="PANTHER" id="PTHR46403:SF1">
    <property type="entry name" value="TP53-REGULATED INHIBITOR OF APOPTOSIS 1"/>
    <property type="match status" value="1"/>
</dbReference>
<keyword evidence="2" id="KW-1015">Disulfide bond</keyword>
<dbReference type="EnsemblMetazoa" id="XM_021056624.2">
    <property type="protein sequence ID" value="XP_020912283.1"/>
    <property type="gene ID" value="LOC110250028"/>
</dbReference>
<dbReference type="KEGG" id="epa:110250028"/>
<dbReference type="Proteomes" id="UP000887567">
    <property type="component" value="Unplaced"/>
</dbReference>